<comment type="function">
    <text evidence="12">Is a ligand for the G-protein coupled receptor MAS1. Has vasodilator and antidiuretic effects. Has an antithrombotic effect that involves MAS1-mediated release of nitric oxide from platelets.</text>
</comment>
<feature type="region of interest" description="Disordered" evidence="16">
    <location>
        <begin position="1"/>
        <end position="38"/>
    </location>
</feature>
<dbReference type="Ensembl" id="ENSCAFT00030026231.1">
    <property type="protein sequence ID" value="ENSCAFP00030022906.1"/>
    <property type="gene ID" value="ENSCAFG00030014178.1"/>
</dbReference>
<dbReference type="Gene3D" id="3.30.497.10">
    <property type="entry name" value="Antithrombin, subunit I, domain 2"/>
    <property type="match status" value="1"/>
</dbReference>
<evidence type="ECO:0000256" key="3">
    <source>
        <dbReference type="ARBA" id="ARBA00009500"/>
    </source>
</evidence>
<comment type="function">
    <text evidence="14">Acts directly on vascular smooth muscle as a potent vasoconstrictor, affects cardiac contractility and heart rate through its action on the sympathetic nervous system, and alters renal sodium and water absorption through its ability to stimulate the zona glomerulosa cells of the adrenal cortex to synthesize and secrete aldosterone. Acts by binding to angiotensin receptors AGTR1 and AGTR2. Also binds the DEAR/FBXW7-AS1 receptor.</text>
</comment>
<dbReference type="InterPro" id="IPR023796">
    <property type="entry name" value="Serpin_dom"/>
</dbReference>
<evidence type="ECO:0000256" key="17">
    <source>
        <dbReference type="SAM" id="Phobius"/>
    </source>
</evidence>
<dbReference type="Proteomes" id="UP000694542">
    <property type="component" value="Chromosome 4"/>
</dbReference>
<dbReference type="InterPro" id="IPR042185">
    <property type="entry name" value="Serpin_sf_2"/>
</dbReference>
<name>A0A8C0NFU3_CANLF</name>
<feature type="compositionally biased region" description="Polar residues" evidence="16">
    <location>
        <begin position="1"/>
        <end position="35"/>
    </location>
</feature>
<evidence type="ECO:0000313" key="21">
    <source>
        <dbReference type="Ensembl" id="ENSCAFP00040005913.1"/>
    </source>
</evidence>
<dbReference type="OrthoDB" id="7817921at2759"/>
<evidence type="ECO:0000256" key="7">
    <source>
        <dbReference type="ARBA" id="ARBA00022858"/>
    </source>
</evidence>
<evidence type="ECO:0000313" key="19">
    <source>
        <dbReference type="Ensembl" id="ENSCAFP00000017760.4"/>
    </source>
</evidence>
<dbReference type="SUPFAM" id="SSF56574">
    <property type="entry name" value="Serpins"/>
    <property type="match status" value="1"/>
</dbReference>
<evidence type="ECO:0000256" key="9">
    <source>
        <dbReference type="ARBA" id="ARBA00023180"/>
    </source>
</evidence>
<accession>A0A8C0NFU3</accession>
<evidence type="ECO:0000256" key="12">
    <source>
        <dbReference type="ARBA" id="ARBA00029391"/>
    </source>
</evidence>
<comment type="function">
    <text evidence="1">Essential component of the renin-angiotensin system (RAS), a potent regulator of blood pressure, body fluid and electrolyte homeostasis.</text>
</comment>
<evidence type="ECO:0000313" key="23">
    <source>
        <dbReference type="Proteomes" id="UP000694429"/>
    </source>
</evidence>
<feature type="transmembrane region" description="Helical" evidence="17">
    <location>
        <begin position="64"/>
        <end position="85"/>
    </location>
</feature>
<dbReference type="AlphaFoldDB" id="A0A8C0NFU3"/>
<dbReference type="Ensembl" id="ENSCAFT00000019154.5">
    <property type="protein sequence ID" value="ENSCAFP00000017760.4"/>
    <property type="gene ID" value="ENSCAFG00000012068.5"/>
</dbReference>
<evidence type="ECO:0000256" key="6">
    <source>
        <dbReference type="ARBA" id="ARBA00022729"/>
    </source>
</evidence>
<evidence type="ECO:0000313" key="20">
    <source>
        <dbReference type="Ensembl" id="ENSCAFP00030022906.1"/>
    </source>
</evidence>
<evidence type="ECO:0000259" key="18">
    <source>
        <dbReference type="SMART" id="SM00093"/>
    </source>
</evidence>
<dbReference type="PANTHER" id="PTHR11461">
    <property type="entry name" value="SERINE PROTEASE INHIBITOR, SERPIN"/>
    <property type="match status" value="1"/>
</dbReference>
<evidence type="ECO:0000256" key="1">
    <source>
        <dbReference type="ARBA" id="ARBA00002747"/>
    </source>
</evidence>
<evidence type="ECO:0000256" key="8">
    <source>
        <dbReference type="ARBA" id="ARBA00023157"/>
    </source>
</evidence>
<dbReference type="Pfam" id="PF00079">
    <property type="entry name" value="Serpin"/>
    <property type="match status" value="1"/>
</dbReference>
<dbReference type="GO" id="GO:0005615">
    <property type="term" value="C:extracellular space"/>
    <property type="evidence" value="ECO:0007669"/>
    <property type="project" value="InterPro"/>
</dbReference>
<gene>
    <name evidence="19" type="primary">AGT</name>
</gene>
<dbReference type="PROSITE" id="PS00284">
    <property type="entry name" value="SERPIN"/>
    <property type="match status" value="1"/>
</dbReference>
<reference evidence="20" key="3">
    <citation type="submission" date="2019-03" db="EMBL/GenBank/DDBJ databases">
        <authorList>
            <person name="Warren W.C."/>
            <person name="Johnson G.S."/>
        </authorList>
    </citation>
    <scope>NUCLEOTIDE SEQUENCE [LARGE SCALE GENOMIC DNA]</scope>
    <source>
        <strain evidence="20">Basenji</strain>
    </source>
</reference>
<keyword evidence="9" id="KW-0325">Glycoprotein</keyword>
<dbReference type="InterPro" id="IPR000227">
    <property type="entry name" value="Angiotensinogen"/>
</dbReference>
<dbReference type="InterPro" id="IPR042178">
    <property type="entry name" value="Serpin_sf_1"/>
</dbReference>
<dbReference type="SMART" id="SM00093">
    <property type="entry name" value="SERPIN"/>
    <property type="match status" value="1"/>
</dbReference>
<organism evidence="20 23">
    <name type="scientific">Canis lupus familiaris</name>
    <name type="common">Dog</name>
    <name type="synonym">Canis familiaris</name>
    <dbReference type="NCBI Taxonomy" id="9615"/>
    <lineage>
        <taxon>Eukaryota</taxon>
        <taxon>Metazoa</taxon>
        <taxon>Chordata</taxon>
        <taxon>Craniata</taxon>
        <taxon>Vertebrata</taxon>
        <taxon>Euteleostomi</taxon>
        <taxon>Mammalia</taxon>
        <taxon>Eutheria</taxon>
        <taxon>Laurasiatheria</taxon>
        <taxon>Carnivora</taxon>
        <taxon>Caniformia</taxon>
        <taxon>Canidae</taxon>
        <taxon>Canis</taxon>
    </lineage>
</organism>
<evidence type="ECO:0000256" key="10">
    <source>
        <dbReference type="ARBA" id="ARBA00023322"/>
    </source>
</evidence>
<dbReference type="GO" id="GO:0042310">
    <property type="term" value="P:vasoconstriction"/>
    <property type="evidence" value="ECO:0007669"/>
    <property type="project" value="UniProtKB-KW"/>
</dbReference>
<keyword evidence="8" id="KW-1015">Disulfide bond</keyword>
<keyword evidence="7" id="KW-0838">Vasoactive</keyword>
<dbReference type="Proteomes" id="UP000694429">
    <property type="component" value="Chromosome 4"/>
</dbReference>
<reference evidence="19 22" key="1">
    <citation type="journal article" date="2005" name="Nature">
        <title>Genome sequence, comparative analysis and haplotype structure of the domestic dog.</title>
        <authorList>
            <consortium name="Broad Sequencing Platform"/>
            <person name="Lindblad-Toh K."/>
            <person name="Wade C.M."/>
            <person name="Mikkelsen T.S."/>
            <person name="Karlsson E.K."/>
            <person name="Jaffe D.B."/>
            <person name="Kamal M."/>
            <person name="Clamp M."/>
            <person name="Chang J.L."/>
            <person name="Kulbokas E.J. III"/>
            <person name="Zody M.C."/>
            <person name="Mauceli E."/>
            <person name="Xie X."/>
            <person name="Breen M."/>
            <person name="Wayne R.K."/>
            <person name="Ostrander E.A."/>
            <person name="Ponting C.P."/>
            <person name="Galibert F."/>
            <person name="Smith D.R."/>
            <person name="DeJong P.J."/>
            <person name="Kirkness E."/>
            <person name="Alvarez P."/>
            <person name="Biagi T."/>
            <person name="Brockman W."/>
            <person name="Butler J."/>
            <person name="Chin C.W."/>
            <person name="Cook A."/>
            <person name="Cuff J."/>
            <person name="Daly M.J."/>
            <person name="DeCaprio D."/>
            <person name="Gnerre S."/>
            <person name="Grabherr M."/>
            <person name="Kellis M."/>
            <person name="Kleber M."/>
            <person name="Bardeleben C."/>
            <person name="Goodstadt L."/>
            <person name="Heger A."/>
            <person name="Hitte C."/>
            <person name="Kim L."/>
            <person name="Koepfli K.P."/>
            <person name="Parker H.G."/>
            <person name="Pollinger J.P."/>
            <person name="Searle S.M."/>
            <person name="Sutter N.B."/>
            <person name="Thomas R."/>
            <person name="Webber C."/>
            <person name="Baldwin J."/>
            <person name="Abebe A."/>
            <person name="Abouelleil A."/>
            <person name="Aftuck L."/>
            <person name="Ait-Zahra M."/>
            <person name="Aldredge T."/>
            <person name="Allen N."/>
            <person name="An P."/>
            <person name="Anderson S."/>
            <person name="Antoine C."/>
            <person name="Arachchi H."/>
            <person name="Aslam A."/>
            <person name="Ayotte L."/>
            <person name="Bachantsang P."/>
            <person name="Barry A."/>
            <person name="Bayul T."/>
            <person name="Benamara M."/>
            <person name="Berlin A."/>
            <person name="Bessette D."/>
            <person name="Blitshteyn B."/>
            <person name="Bloom T."/>
            <person name="Blye J."/>
            <person name="Boguslavskiy L."/>
            <person name="Bonnet C."/>
            <person name="Boukhgalter B."/>
            <person name="Brown A."/>
            <person name="Cahill P."/>
            <person name="Calixte N."/>
            <person name="Camarata J."/>
            <person name="Cheshatsang Y."/>
            <person name="Chu J."/>
            <person name="Citroen M."/>
            <person name="Collymore A."/>
            <person name="Cooke P."/>
            <person name="Dawoe T."/>
            <person name="Daza R."/>
            <person name="Decktor K."/>
            <person name="DeGray S."/>
            <person name="Dhargay N."/>
            <person name="Dooley K."/>
            <person name="Dooley K."/>
            <person name="Dorje P."/>
            <person name="Dorjee K."/>
            <person name="Dorris L."/>
            <person name="Duffey N."/>
            <person name="Dupes A."/>
            <person name="Egbiremolen O."/>
            <person name="Elong R."/>
            <person name="Falk J."/>
            <person name="Farina A."/>
            <person name="Faro S."/>
            <person name="Ferguson D."/>
            <person name="Ferreira P."/>
            <person name="Fisher S."/>
            <person name="FitzGerald M."/>
            <person name="Foley K."/>
            <person name="Foley C."/>
            <person name="Franke A."/>
            <person name="Friedrich D."/>
            <person name="Gage D."/>
            <person name="Garber M."/>
            <person name="Gearin G."/>
            <person name="Giannoukos G."/>
            <person name="Goode T."/>
            <person name="Goyette A."/>
            <person name="Graham J."/>
            <person name="Grandbois E."/>
            <person name="Gyaltsen K."/>
            <person name="Hafez N."/>
            <person name="Hagopian D."/>
            <person name="Hagos B."/>
            <person name="Hall J."/>
            <person name="Healy C."/>
            <person name="Hegarty R."/>
            <person name="Honan T."/>
            <person name="Horn A."/>
            <person name="Houde N."/>
            <person name="Hughes L."/>
            <person name="Hunnicutt L."/>
            <person name="Husby M."/>
            <person name="Jester B."/>
            <person name="Jones C."/>
            <person name="Kamat A."/>
            <person name="Kanga B."/>
            <person name="Kells C."/>
            <person name="Khazanovich D."/>
            <person name="Kieu A.C."/>
            <person name="Kisner P."/>
            <person name="Kumar M."/>
            <person name="Lance K."/>
            <person name="Landers T."/>
            <person name="Lara M."/>
            <person name="Lee W."/>
            <person name="Leger J.P."/>
            <person name="Lennon N."/>
            <person name="Leuper L."/>
            <person name="LeVine S."/>
            <person name="Liu J."/>
            <person name="Liu X."/>
            <person name="Lokyitsang Y."/>
            <person name="Lokyitsang T."/>
            <person name="Lui A."/>
            <person name="Macdonald J."/>
            <person name="Major J."/>
            <person name="Marabella R."/>
            <person name="Maru K."/>
            <person name="Matthews C."/>
            <person name="McDonough S."/>
            <person name="Mehta T."/>
            <person name="Meldrim J."/>
            <person name="Melnikov A."/>
            <person name="Meneus L."/>
            <person name="Mihalev A."/>
            <person name="Mihova T."/>
            <person name="Miller K."/>
            <person name="Mittelman R."/>
            <person name="Mlenga V."/>
            <person name="Mulrain L."/>
            <person name="Munson G."/>
            <person name="Navidi A."/>
            <person name="Naylor J."/>
            <person name="Nguyen T."/>
            <person name="Nguyen N."/>
            <person name="Nguyen C."/>
            <person name="Nguyen T."/>
            <person name="Nicol R."/>
            <person name="Norbu N."/>
            <person name="Norbu C."/>
            <person name="Novod N."/>
            <person name="Nyima T."/>
            <person name="Olandt P."/>
            <person name="O'Neill B."/>
            <person name="O'Neill K."/>
            <person name="Osman S."/>
            <person name="Oyono L."/>
            <person name="Patti C."/>
            <person name="Perrin D."/>
            <person name="Phunkhang P."/>
            <person name="Pierre F."/>
            <person name="Priest M."/>
            <person name="Rachupka A."/>
            <person name="Raghuraman S."/>
            <person name="Rameau R."/>
            <person name="Ray V."/>
            <person name="Raymond C."/>
            <person name="Rege F."/>
            <person name="Rise C."/>
            <person name="Rogers J."/>
            <person name="Rogov P."/>
            <person name="Sahalie J."/>
            <person name="Settipalli S."/>
            <person name="Sharpe T."/>
            <person name="Shea T."/>
            <person name="Sheehan M."/>
            <person name="Sherpa N."/>
            <person name="Shi J."/>
            <person name="Shih D."/>
            <person name="Sloan J."/>
            <person name="Smith C."/>
            <person name="Sparrow T."/>
            <person name="Stalker J."/>
            <person name="Stange-Thomann N."/>
            <person name="Stavropoulos S."/>
            <person name="Stone C."/>
            <person name="Stone S."/>
            <person name="Sykes S."/>
            <person name="Tchuinga P."/>
            <person name="Tenzing P."/>
            <person name="Tesfaye S."/>
            <person name="Thoulutsang D."/>
            <person name="Thoulutsang Y."/>
            <person name="Topham K."/>
            <person name="Topping I."/>
            <person name="Tsamla T."/>
            <person name="Vassiliev H."/>
            <person name="Venkataraman V."/>
            <person name="Vo A."/>
            <person name="Wangchuk T."/>
            <person name="Wangdi T."/>
            <person name="Weiand M."/>
            <person name="Wilkinson J."/>
            <person name="Wilson A."/>
            <person name="Yadav S."/>
            <person name="Yang S."/>
            <person name="Yang X."/>
            <person name="Young G."/>
            <person name="Yu Q."/>
            <person name="Zainoun J."/>
            <person name="Zembek L."/>
            <person name="Zimmer A."/>
            <person name="Lander E.S."/>
        </authorList>
    </citation>
    <scope>NUCLEOTIDE SEQUENCE [LARGE SCALE GENOMIC DNA]</scope>
    <source>
        <strain evidence="19">Boxer</strain>
    </source>
</reference>
<keyword evidence="17" id="KW-0812">Transmembrane</keyword>
<reference evidence="20" key="4">
    <citation type="submission" date="2025-05" db="UniProtKB">
        <authorList>
            <consortium name="Ensembl"/>
        </authorList>
    </citation>
    <scope>IDENTIFICATION</scope>
</reference>
<keyword evidence="17" id="KW-1133">Transmembrane helix</keyword>
<proteinExistence type="inferred from homology"/>
<evidence type="ECO:0000256" key="5">
    <source>
        <dbReference type="ARBA" id="ARBA00022525"/>
    </source>
</evidence>
<reference evidence="21" key="2">
    <citation type="submission" date="2018-10" db="EMBL/GenBank/DDBJ databases">
        <title>De novo assembly of a Great Dane genome.</title>
        <authorList>
            <person name="Kidd J.M."/>
            <person name="Pendleton A.L."/>
            <person name="Shen F."/>
            <person name="Emery S."/>
        </authorList>
    </citation>
    <scope>NUCLEOTIDE SEQUENCE [LARGE SCALE GENOMIC DNA]</scope>
    <source>
        <strain evidence="21">Great Dane</strain>
    </source>
</reference>
<dbReference type="InterPro" id="IPR000215">
    <property type="entry name" value="Serpin_fam"/>
</dbReference>
<dbReference type="Gene3D" id="2.30.39.10">
    <property type="entry name" value="Alpha-1-antitrypsin, domain 1"/>
    <property type="match status" value="1"/>
</dbReference>
<keyword evidence="10" id="KW-0839">Vasoconstrictor</keyword>
<evidence type="ECO:0000256" key="11">
    <source>
        <dbReference type="ARBA" id="ARBA00029380"/>
    </source>
</evidence>
<evidence type="ECO:0000256" key="15">
    <source>
        <dbReference type="RuleBase" id="RU000411"/>
    </source>
</evidence>
<keyword evidence="17" id="KW-0472">Membrane</keyword>
<keyword evidence="6" id="KW-0732">Signal</keyword>
<keyword evidence="5" id="KW-0964">Secreted</keyword>
<dbReference type="GO" id="GO:0003081">
    <property type="term" value="P:regulation of systemic arterial blood pressure by renin-angiotensin"/>
    <property type="evidence" value="ECO:0007669"/>
    <property type="project" value="InterPro"/>
</dbReference>
<dbReference type="Proteomes" id="UP000002254">
    <property type="component" value="Chromosome 4"/>
</dbReference>
<evidence type="ECO:0000256" key="13">
    <source>
        <dbReference type="ARBA" id="ARBA00033182"/>
    </source>
</evidence>
<dbReference type="PRINTS" id="PR00654">
    <property type="entry name" value="ANGIOTENSNGN"/>
</dbReference>
<evidence type="ECO:0000256" key="14">
    <source>
        <dbReference type="ARBA" id="ARBA00046068"/>
    </source>
</evidence>
<protein>
    <recommendedName>
        <fullName evidence="4">Angiotensinogen</fullName>
    </recommendedName>
    <alternativeName>
        <fullName evidence="13">Serpin A8</fullName>
    </alternativeName>
</protein>
<accession>A0A8P0NE18</accession>
<comment type="function">
    <text evidence="11">Stimulates aldosterone release.</text>
</comment>
<dbReference type="InterPro" id="IPR023795">
    <property type="entry name" value="Serpin_CS"/>
</dbReference>
<dbReference type="GO" id="GO:0004867">
    <property type="term" value="F:serine-type endopeptidase inhibitor activity"/>
    <property type="evidence" value="ECO:0007669"/>
    <property type="project" value="InterPro"/>
</dbReference>
<evidence type="ECO:0000256" key="4">
    <source>
        <dbReference type="ARBA" id="ARBA00015105"/>
    </source>
</evidence>
<feature type="domain" description="Serpin" evidence="18">
    <location>
        <begin position="168"/>
        <end position="535"/>
    </location>
</feature>
<comment type="subcellular location">
    <subcellularLocation>
        <location evidence="2">Secreted</location>
    </subcellularLocation>
</comment>
<evidence type="ECO:0000256" key="2">
    <source>
        <dbReference type="ARBA" id="ARBA00004613"/>
    </source>
</evidence>
<evidence type="ECO:0000313" key="22">
    <source>
        <dbReference type="Proteomes" id="UP000002254"/>
    </source>
</evidence>
<dbReference type="InterPro" id="IPR036186">
    <property type="entry name" value="Serpin_sf"/>
</dbReference>
<dbReference type="Ensembl" id="ENSCAFT00040006820.1">
    <property type="protein sequence ID" value="ENSCAFP00040005913.1"/>
    <property type="gene ID" value="ENSCAFG00040003578.1"/>
</dbReference>
<evidence type="ECO:0000256" key="16">
    <source>
        <dbReference type="SAM" id="MobiDB-lite"/>
    </source>
</evidence>
<dbReference type="PANTHER" id="PTHR11461:SF13">
    <property type="entry name" value="ANGIOTENSINOGEN"/>
    <property type="match status" value="1"/>
</dbReference>
<comment type="similarity">
    <text evidence="3 15">Belongs to the serpin family.</text>
</comment>
<sequence length="539" mass="58478">MRYHRNNQNQMDPYNGHGSSSNAKSQTVEEVSGASQEPCLPGSQATCVLLVKGTRKRAPLSEMAPAGVSLVVTVLCLLAGAGLAAGDRVYIHPFHLLVYSKSSCEQLEKSNTEMPKDLTFLPVPIQAKTSPVDEEALREELVLVSERLEGEDKMRATKVGMMLNFLGFHMYRMLSESQNAASGTILSPTTLFGTLASFYLGALDPTASRLQAFLGVPGEDQGCTSRLDGHKVLSALQTIQSLLVAQGGASGQSTPLLSTVVGLFTAPGLRLKQPFVRALAPFAPITFPRSLDLSMDPDLAAEKINRFMQAVTGWRMDRPMSGISPDSTLLFNTYVHFQGKLKGLSPLAGLREFWVDNTTSVSVPMLSGTGTFQHWSDPQSNLSMTRVPLGKSACLLLVRPLSTWGLQTVEALTFQHNFPTWVKNLSPRAIRLTMPQLTLRGSYDLQDLLAQAKLPTLLGAEANLGKISDDNVRVGKVLNSILLELQADQEEQPTESAPQPDGPEVLEVTLDHPFLFAIYEQESTALHLLGRVANPLSGV</sequence>